<keyword evidence="7" id="KW-1185">Reference proteome</keyword>
<dbReference type="Proteomes" id="UP001139011">
    <property type="component" value="Unassembled WGS sequence"/>
</dbReference>
<evidence type="ECO:0000259" key="5">
    <source>
        <dbReference type="PROSITE" id="PS50975"/>
    </source>
</evidence>
<dbReference type="EMBL" id="JAIWJX010000002">
    <property type="protein sequence ID" value="MCK6258990.1"/>
    <property type="molecule type" value="Genomic_DNA"/>
</dbReference>
<name>A0A9X1XHB9_9BACL</name>
<comment type="caution">
    <text evidence="6">The sequence shown here is derived from an EMBL/GenBank/DDBJ whole genome shotgun (WGS) entry which is preliminary data.</text>
</comment>
<keyword evidence="3 4" id="KW-0067">ATP-binding</keyword>
<dbReference type="Pfam" id="PF13535">
    <property type="entry name" value="ATP-grasp_4"/>
    <property type="match status" value="1"/>
</dbReference>
<dbReference type="PANTHER" id="PTHR43585">
    <property type="entry name" value="FUMIPYRROLE BIOSYNTHESIS PROTEIN C"/>
    <property type="match status" value="1"/>
</dbReference>
<evidence type="ECO:0000313" key="6">
    <source>
        <dbReference type="EMBL" id="MCK6258990.1"/>
    </source>
</evidence>
<evidence type="ECO:0000256" key="4">
    <source>
        <dbReference type="PROSITE-ProRule" id="PRU00409"/>
    </source>
</evidence>
<dbReference type="PROSITE" id="PS50975">
    <property type="entry name" value="ATP_GRASP"/>
    <property type="match status" value="1"/>
</dbReference>
<dbReference type="GO" id="GO:0016874">
    <property type="term" value="F:ligase activity"/>
    <property type="evidence" value="ECO:0007669"/>
    <property type="project" value="UniProtKB-KW"/>
</dbReference>
<evidence type="ECO:0000256" key="3">
    <source>
        <dbReference type="ARBA" id="ARBA00022840"/>
    </source>
</evidence>
<accession>A0A9X1XHB9</accession>
<dbReference type="InterPro" id="IPR040570">
    <property type="entry name" value="LAL_C2"/>
</dbReference>
<dbReference type="InterPro" id="IPR011761">
    <property type="entry name" value="ATP-grasp"/>
</dbReference>
<organism evidence="6 7">
    <name type="scientific">Fictibacillus marinisediminis</name>
    <dbReference type="NCBI Taxonomy" id="2878389"/>
    <lineage>
        <taxon>Bacteria</taxon>
        <taxon>Bacillati</taxon>
        <taxon>Bacillota</taxon>
        <taxon>Bacilli</taxon>
        <taxon>Bacillales</taxon>
        <taxon>Fictibacillaceae</taxon>
        <taxon>Fictibacillus</taxon>
    </lineage>
</organism>
<keyword evidence="2 4" id="KW-0547">Nucleotide-binding</keyword>
<feature type="domain" description="ATP-grasp" evidence="5">
    <location>
        <begin position="110"/>
        <end position="313"/>
    </location>
</feature>
<sequence>MRSILVTNTGDAVHAKALAARTDIQVTFVTEPRFTDMYPPETDIVFVDNLNEPANAARTVIEQRNCNHYEAVISLSERAAQTAAYLRDYLGLEGPSFHTITNCTNKFAMKQRFSSAEIPTADYAIATSLNDIFISAAKIGWPIIVKPIIGAGADATMIFKDEDELFSKKAENFFSLLQHPKTTSEKEFPVIVEKFLNVIKEFHCDGYVENGKIVFAKVSQYIKPVIEYTSGGIYGSFTIHPSDPLASEILAMHEKAVKATGIINGVTHFEVFLTPNGLVAGEIACRPGGGGIRKMLKFQSGFDSWDAHIAVSLGNQYVWEYPEHEEEPQVIELMLPTKRGRVRTISSADDFNDVPGLLEVDMKLKPGNIVDGLLDSSAICGILFAHFESQNDIENIISAVEKAFVLEVDTSETINNQQEEKK</sequence>
<dbReference type="InterPro" id="IPR052032">
    <property type="entry name" value="ATP-dep_AA_Ligase"/>
</dbReference>
<protein>
    <submittedName>
        <fullName evidence="6">ATP-grasp domain-containing protein</fullName>
    </submittedName>
</protein>
<dbReference type="SUPFAM" id="SSF56059">
    <property type="entry name" value="Glutathione synthetase ATP-binding domain-like"/>
    <property type="match status" value="1"/>
</dbReference>
<gene>
    <name evidence="6" type="ORF">LCY76_20675</name>
</gene>
<dbReference type="Gene3D" id="3.30.470.20">
    <property type="entry name" value="ATP-grasp fold, B domain"/>
    <property type="match status" value="1"/>
</dbReference>
<evidence type="ECO:0000313" key="7">
    <source>
        <dbReference type="Proteomes" id="UP001139011"/>
    </source>
</evidence>
<dbReference type="AlphaFoldDB" id="A0A9X1XHB9"/>
<dbReference type="PANTHER" id="PTHR43585:SF2">
    <property type="entry name" value="ATP-GRASP ENZYME FSQD"/>
    <property type="match status" value="1"/>
</dbReference>
<dbReference type="Pfam" id="PF18603">
    <property type="entry name" value="LAL_C2"/>
    <property type="match status" value="1"/>
</dbReference>
<dbReference type="GO" id="GO:0005524">
    <property type="term" value="F:ATP binding"/>
    <property type="evidence" value="ECO:0007669"/>
    <property type="project" value="UniProtKB-UniRule"/>
</dbReference>
<dbReference type="RefSeq" id="WP_248254212.1">
    <property type="nucleotide sequence ID" value="NZ_JAIWJX010000002.1"/>
</dbReference>
<reference evidence="6" key="1">
    <citation type="submission" date="2021-09" db="EMBL/GenBank/DDBJ databases">
        <title>Genome analysis of Fictibacillus sp. KIGAM418 isolated from marine sediment.</title>
        <authorList>
            <person name="Seo M.-J."/>
            <person name="Cho E.-S."/>
            <person name="Hwang C.Y."/>
        </authorList>
    </citation>
    <scope>NUCLEOTIDE SEQUENCE</scope>
    <source>
        <strain evidence="6">KIGAM418</strain>
    </source>
</reference>
<dbReference type="InterPro" id="IPR013815">
    <property type="entry name" value="ATP_grasp_subdomain_1"/>
</dbReference>
<dbReference type="GO" id="GO:0046872">
    <property type="term" value="F:metal ion binding"/>
    <property type="evidence" value="ECO:0007669"/>
    <property type="project" value="InterPro"/>
</dbReference>
<evidence type="ECO:0000256" key="1">
    <source>
        <dbReference type="ARBA" id="ARBA00022598"/>
    </source>
</evidence>
<keyword evidence="1" id="KW-0436">Ligase</keyword>
<proteinExistence type="predicted"/>
<dbReference type="Gene3D" id="3.30.1490.20">
    <property type="entry name" value="ATP-grasp fold, A domain"/>
    <property type="match status" value="1"/>
</dbReference>
<dbReference type="Gene3D" id="3.40.50.20">
    <property type="match status" value="1"/>
</dbReference>
<evidence type="ECO:0000256" key="2">
    <source>
        <dbReference type="ARBA" id="ARBA00022741"/>
    </source>
</evidence>